<gene>
    <name evidence="1" type="ORF">SL103_22540</name>
</gene>
<dbReference type="Pfam" id="PF05402">
    <property type="entry name" value="PqqD"/>
    <property type="match status" value="1"/>
</dbReference>
<dbReference type="RefSeq" id="WP_069570766.1">
    <property type="nucleotide sequence ID" value="NZ_CP017157.1"/>
</dbReference>
<sequence>MALRFGDKVSTAATDYGTVLLDERNGQYWELNPTAGLIVTTLLAGGDEAAAADALIAEFDIDRTRAEQDVATLVGELRASGLAA</sequence>
<dbReference type="AlphaFoldDB" id="A0A1D7VPK8"/>
<keyword evidence="2" id="KW-1185">Reference proteome</keyword>
<accession>A0A1D7VPK8</accession>
<reference evidence="1 2" key="1">
    <citation type="submission" date="2016-09" db="EMBL/GenBank/DDBJ databases">
        <title>Complete genome sequencing of Streptomyces lydicus 103 and metabolic pathways analysis of antibiotic biosynthesis.</title>
        <authorList>
            <person name="Jia N."/>
            <person name="Ding M.-Z."/>
            <person name="Gao F."/>
            <person name="Yuan Y.-J."/>
        </authorList>
    </citation>
    <scope>NUCLEOTIDE SEQUENCE [LARGE SCALE GENOMIC DNA]</scope>
    <source>
        <strain evidence="1 2">103</strain>
    </source>
</reference>
<dbReference type="InterPro" id="IPR041881">
    <property type="entry name" value="PqqD_sf"/>
</dbReference>
<proteinExistence type="predicted"/>
<dbReference type="InterPro" id="IPR008792">
    <property type="entry name" value="PQQD"/>
</dbReference>
<name>A0A1D7VPK8_9ACTN</name>
<dbReference type="OrthoDB" id="5195143at2"/>
<dbReference type="Gene3D" id="1.10.10.1150">
    <property type="entry name" value="Coenzyme PQQ synthesis protein D (PqqD)"/>
    <property type="match status" value="1"/>
</dbReference>
<dbReference type="EMBL" id="CP017157">
    <property type="protein sequence ID" value="AOP48644.1"/>
    <property type="molecule type" value="Genomic_DNA"/>
</dbReference>
<protein>
    <recommendedName>
        <fullName evidence="3">HPr-rel-A system PqqD family protein</fullName>
    </recommendedName>
</protein>
<dbReference type="NCBIfam" id="NF033530">
    <property type="entry name" value="lasso_PqqD_Strm"/>
    <property type="match status" value="1"/>
</dbReference>
<dbReference type="Proteomes" id="UP000094094">
    <property type="component" value="Chromosome"/>
</dbReference>
<evidence type="ECO:0000313" key="1">
    <source>
        <dbReference type="EMBL" id="AOP48644.1"/>
    </source>
</evidence>
<evidence type="ECO:0000313" key="2">
    <source>
        <dbReference type="Proteomes" id="UP000094094"/>
    </source>
</evidence>
<evidence type="ECO:0008006" key="3">
    <source>
        <dbReference type="Google" id="ProtNLM"/>
    </source>
</evidence>
<organism evidence="1 2">
    <name type="scientific">Streptomyces lydicus</name>
    <dbReference type="NCBI Taxonomy" id="47763"/>
    <lineage>
        <taxon>Bacteria</taxon>
        <taxon>Bacillati</taxon>
        <taxon>Actinomycetota</taxon>
        <taxon>Actinomycetes</taxon>
        <taxon>Kitasatosporales</taxon>
        <taxon>Streptomycetaceae</taxon>
        <taxon>Streptomyces</taxon>
    </lineage>
</organism>
<dbReference type="KEGG" id="slc:SL103_22540"/>